<organism evidence="1 2">
    <name type="scientific">Streptomonospora algeriensis</name>
    <dbReference type="NCBI Taxonomy" id="995084"/>
    <lineage>
        <taxon>Bacteria</taxon>
        <taxon>Bacillati</taxon>
        <taxon>Actinomycetota</taxon>
        <taxon>Actinomycetes</taxon>
        <taxon>Streptosporangiales</taxon>
        <taxon>Nocardiopsidaceae</taxon>
        <taxon>Streptomonospora</taxon>
    </lineage>
</organism>
<name>A0ABW3BGA8_9ACTN</name>
<reference evidence="2" key="1">
    <citation type="journal article" date="2019" name="Int. J. Syst. Evol. Microbiol.">
        <title>The Global Catalogue of Microorganisms (GCM) 10K type strain sequencing project: providing services to taxonomists for standard genome sequencing and annotation.</title>
        <authorList>
            <consortium name="The Broad Institute Genomics Platform"/>
            <consortium name="The Broad Institute Genome Sequencing Center for Infectious Disease"/>
            <person name="Wu L."/>
            <person name="Ma J."/>
        </authorList>
    </citation>
    <scope>NUCLEOTIDE SEQUENCE [LARGE SCALE GENOMIC DNA]</scope>
    <source>
        <strain evidence="2">CCUG 63369</strain>
    </source>
</reference>
<dbReference type="EMBL" id="JBHTHR010000383">
    <property type="protein sequence ID" value="MFD0802140.1"/>
    <property type="molecule type" value="Genomic_DNA"/>
</dbReference>
<gene>
    <name evidence="1" type="ORF">ACFQZU_12570</name>
</gene>
<keyword evidence="2" id="KW-1185">Reference proteome</keyword>
<comment type="caution">
    <text evidence="1">The sequence shown here is derived from an EMBL/GenBank/DDBJ whole genome shotgun (WGS) entry which is preliminary data.</text>
</comment>
<sequence length="65" mass="7044">MTGRSMATWTPSRTRPACEELLRTGPVPMPDAAAGIGRRGKRIIDYAPERRHDLMPEGGAPQQAG</sequence>
<feature type="non-terminal residue" evidence="1">
    <location>
        <position position="65"/>
    </location>
</feature>
<dbReference type="Proteomes" id="UP001596956">
    <property type="component" value="Unassembled WGS sequence"/>
</dbReference>
<evidence type="ECO:0000313" key="2">
    <source>
        <dbReference type="Proteomes" id="UP001596956"/>
    </source>
</evidence>
<proteinExistence type="predicted"/>
<protein>
    <submittedName>
        <fullName evidence="1">Uncharacterized protein</fullName>
    </submittedName>
</protein>
<accession>A0ABW3BGA8</accession>
<evidence type="ECO:0000313" key="1">
    <source>
        <dbReference type="EMBL" id="MFD0802140.1"/>
    </source>
</evidence>